<dbReference type="InterPro" id="IPR045072">
    <property type="entry name" value="MKRN-like"/>
</dbReference>
<evidence type="ECO:0000313" key="12">
    <source>
        <dbReference type="Proteomes" id="UP000694867"/>
    </source>
</evidence>
<organism evidence="12 13">
    <name type="scientific">Galendromus occidentalis</name>
    <name type="common">western predatory mite</name>
    <dbReference type="NCBI Taxonomy" id="34638"/>
    <lineage>
        <taxon>Eukaryota</taxon>
        <taxon>Metazoa</taxon>
        <taxon>Ecdysozoa</taxon>
        <taxon>Arthropoda</taxon>
        <taxon>Chelicerata</taxon>
        <taxon>Arachnida</taxon>
        <taxon>Acari</taxon>
        <taxon>Parasitiformes</taxon>
        <taxon>Mesostigmata</taxon>
        <taxon>Gamasina</taxon>
        <taxon>Phytoseioidea</taxon>
        <taxon>Phytoseiidae</taxon>
        <taxon>Typhlodrominae</taxon>
        <taxon>Galendromus</taxon>
    </lineage>
</organism>
<proteinExistence type="predicted"/>
<dbReference type="InterPro" id="IPR001841">
    <property type="entry name" value="Znf_RING"/>
</dbReference>
<keyword evidence="12" id="KW-1185">Reference proteome</keyword>
<dbReference type="GO" id="GO:0061630">
    <property type="term" value="F:ubiquitin protein ligase activity"/>
    <property type="evidence" value="ECO:0007669"/>
    <property type="project" value="UniProtKB-EC"/>
</dbReference>
<evidence type="ECO:0000256" key="7">
    <source>
        <dbReference type="ARBA" id="ARBA00022833"/>
    </source>
</evidence>
<dbReference type="InterPro" id="IPR013083">
    <property type="entry name" value="Znf_RING/FYVE/PHD"/>
</dbReference>
<feature type="domain" description="C3H1-type" evidence="11">
    <location>
        <begin position="238"/>
        <end position="267"/>
    </location>
</feature>
<dbReference type="PANTHER" id="PTHR11224">
    <property type="entry name" value="MAKORIN-RELATED"/>
    <property type="match status" value="1"/>
</dbReference>
<evidence type="ECO:0000256" key="1">
    <source>
        <dbReference type="ARBA" id="ARBA00000900"/>
    </source>
</evidence>
<dbReference type="CDD" id="cd16521">
    <property type="entry name" value="RING-HC_MKRN"/>
    <property type="match status" value="1"/>
</dbReference>
<dbReference type="Gene3D" id="4.10.1000.10">
    <property type="entry name" value="Zinc finger, CCCH-type"/>
    <property type="match status" value="1"/>
</dbReference>
<dbReference type="InterPro" id="IPR017907">
    <property type="entry name" value="Znf_RING_CS"/>
</dbReference>
<dbReference type="PROSITE" id="PS50103">
    <property type="entry name" value="ZF_C3H1"/>
    <property type="match status" value="3"/>
</dbReference>
<evidence type="ECO:0000259" key="10">
    <source>
        <dbReference type="PROSITE" id="PS50089"/>
    </source>
</evidence>
<dbReference type="InterPro" id="IPR000571">
    <property type="entry name" value="Znf_CCCH"/>
</dbReference>
<dbReference type="RefSeq" id="XP_003745261.1">
    <property type="nucleotide sequence ID" value="XM_003745213.2"/>
</dbReference>
<feature type="domain" description="C3H1-type" evidence="11">
    <location>
        <begin position="5"/>
        <end position="30"/>
    </location>
</feature>
<evidence type="ECO:0000256" key="2">
    <source>
        <dbReference type="ARBA" id="ARBA00012483"/>
    </source>
</evidence>
<dbReference type="SUPFAM" id="SSF57850">
    <property type="entry name" value="RING/U-box"/>
    <property type="match status" value="1"/>
</dbReference>
<name>A0AAJ6VYY6_9ACAR</name>
<accession>A0AAJ6VYY6</accession>
<dbReference type="PROSITE" id="PS50089">
    <property type="entry name" value="ZF_RING_2"/>
    <property type="match status" value="1"/>
</dbReference>
<dbReference type="InterPro" id="IPR041367">
    <property type="entry name" value="Znf-CCCH_4"/>
</dbReference>
<evidence type="ECO:0000256" key="5">
    <source>
        <dbReference type="ARBA" id="ARBA00022737"/>
    </source>
</evidence>
<keyword evidence="5" id="KW-0677">Repeat</keyword>
<dbReference type="SMART" id="SM00356">
    <property type="entry name" value="ZnF_C3H1"/>
    <property type="match status" value="4"/>
</dbReference>
<dbReference type="GO" id="GO:0000209">
    <property type="term" value="P:protein polyubiquitination"/>
    <property type="evidence" value="ECO:0007669"/>
    <property type="project" value="InterPro"/>
</dbReference>
<feature type="domain" description="RING-type" evidence="10">
    <location>
        <begin position="155"/>
        <end position="209"/>
    </location>
</feature>
<evidence type="ECO:0000259" key="11">
    <source>
        <dbReference type="PROSITE" id="PS50103"/>
    </source>
</evidence>
<dbReference type="PROSITE" id="PS00518">
    <property type="entry name" value="ZF_RING_1"/>
    <property type="match status" value="1"/>
</dbReference>
<keyword evidence="7 8" id="KW-0862">Zinc</keyword>
<evidence type="ECO:0000313" key="13">
    <source>
        <dbReference type="RefSeq" id="XP_003745261.1"/>
    </source>
</evidence>
<sequence>MTGAAPRNIMCKDFLTDTCPRARKCKFSHDRKSGISCRYFKTGKCRYGKRCRYDHALEPPTGPSSPSSAAAQSERTSRTSELSPPPLCDFYVIAGHCVDKKCPKFHGDLCQFCSKFIIDPNNPDCKYQHVRACRQAHRGRGRSVSAAKRSSKLQCGVCFEVVLRKEEELSRKFGILENCSHIFCLGCIRSWRRVRTFEFSLTHGCPVCRTESDLVIPSAIFFETEFEKRVLIAYYRAALAEKDCRFFNRGKGVCPFSGQCLSRHALPSGELVPKTGLPRHSRRRYENERRLELEAAMLFRDMRRLLEEDFLSYGIAEPFNPELAR</sequence>
<dbReference type="InterPro" id="IPR018957">
    <property type="entry name" value="Znf_C3HC4_RING-type"/>
</dbReference>
<dbReference type="AlphaFoldDB" id="A0AAJ6VYY6"/>
<feature type="zinc finger region" description="C3H1-type" evidence="8">
    <location>
        <begin position="5"/>
        <end position="30"/>
    </location>
</feature>
<comment type="catalytic activity">
    <reaction evidence="1">
        <text>S-ubiquitinyl-[E2 ubiquitin-conjugating enzyme]-L-cysteine + [acceptor protein]-L-lysine = [E2 ubiquitin-conjugating enzyme]-L-cysteine + N(6)-ubiquitinyl-[acceptor protein]-L-lysine.</text>
        <dbReference type="EC" id="2.3.2.27"/>
    </reaction>
</comment>
<protein>
    <recommendedName>
        <fullName evidence="2">RING-type E3 ubiquitin transferase</fullName>
        <ecNumber evidence="2">2.3.2.27</ecNumber>
    </recommendedName>
</protein>
<dbReference type="PANTHER" id="PTHR11224:SF10">
    <property type="entry name" value="IP09428P-RELATED"/>
    <property type="match status" value="1"/>
</dbReference>
<dbReference type="Gene3D" id="3.30.40.10">
    <property type="entry name" value="Zinc/RING finger domain, C3HC4 (zinc finger)"/>
    <property type="match status" value="1"/>
</dbReference>
<dbReference type="Proteomes" id="UP000694867">
    <property type="component" value="Unplaced"/>
</dbReference>
<evidence type="ECO:0000256" key="4">
    <source>
        <dbReference type="ARBA" id="ARBA00022723"/>
    </source>
</evidence>
<feature type="domain" description="C3H1-type" evidence="11">
    <location>
        <begin position="31"/>
        <end position="58"/>
    </location>
</feature>
<keyword evidence="4 8" id="KW-0479">Metal-binding</keyword>
<dbReference type="Pfam" id="PF18044">
    <property type="entry name" value="zf-CCCH_4"/>
    <property type="match status" value="1"/>
</dbReference>
<keyword evidence="3" id="KW-0808">Transferase</keyword>
<feature type="region of interest" description="Disordered" evidence="9">
    <location>
        <begin position="57"/>
        <end position="82"/>
    </location>
</feature>
<keyword evidence="6 8" id="KW-0863">Zinc-finger</keyword>
<dbReference type="GO" id="GO:0008270">
    <property type="term" value="F:zinc ion binding"/>
    <property type="evidence" value="ECO:0007669"/>
    <property type="project" value="UniProtKB-KW"/>
</dbReference>
<evidence type="ECO:0000256" key="9">
    <source>
        <dbReference type="SAM" id="MobiDB-lite"/>
    </source>
</evidence>
<evidence type="ECO:0000256" key="3">
    <source>
        <dbReference type="ARBA" id="ARBA00022679"/>
    </source>
</evidence>
<dbReference type="SMART" id="SM00184">
    <property type="entry name" value="RING"/>
    <property type="match status" value="1"/>
</dbReference>
<dbReference type="Pfam" id="PF00097">
    <property type="entry name" value="zf-C3HC4"/>
    <property type="match status" value="1"/>
</dbReference>
<dbReference type="KEGG" id="goe:100906513"/>
<gene>
    <name evidence="13" type="primary">LOC100906513</name>
</gene>
<dbReference type="GeneID" id="100906513"/>
<evidence type="ECO:0000256" key="8">
    <source>
        <dbReference type="PROSITE-ProRule" id="PRU00723"/>
    </source>
</evidence>
<feature type="zinc finger region" description="C3H1-type" evidence="8">
    <location>
        <begin position="31"/>
        <end position="58"/>
    </location>
</feature>
<feature type="zinc finger region" description="C3H1-type" evidence="8">
    <location>
        <begin position="238"/>
        <end position="267"/>
    </location>
</feature>
<reference evidence="13" key="1">
    <citation type="submission" date="2025-08" db="UniProtKB">
        <authorList>
            <consortium name="RefSeq"/>
        </authorList>
    </citation>
    <scope>IDENTIFICATION</scope>
</reference>
<dbReference type="EC" id="2.3.2.27" evidence="2"/>
<evidence type="ECO:0000256" key="6">
    <source>
        <dbReference type="ARBA" id="ARBA00022771"/>
    </source>
</evidence>